<keyword evidence="6" id="KW-1185">Reference proteome</keyword>
<sequence length="155" mass="17518">MPLEVPLSFPVHDFLVLEDAYIQLIDVCTTLSPSGIICAEGEKWKRSRRFAASFLKTLGMVRFPGPRRDALEQRIMASVGECLEGFRSKAAGNVETEIDPLPEILHGMGNLMSDLVFGRTWKRNDPTWRWLQELQEKGTKMIGVAGPLNFLPFLR</sequence>
<dbReference type="InterPro" id="IPR050182">
    <property type="entry name" value="Cytochrome_P450_fam2"/>
</dbReference>
<name>A0A8K0K711_LADFU</name>
<evidence type="ECO:0000256" key="4">
    <source>
        <dbReference type="ARBA" id="ARBA00023033"/>
    </source>
</evidence>
<dbReference type="GO" id="GO:0006082">
    <property type="term" value="P:organic acid metabolic process"/>
    <property type="evidence" value="ECO:0007669"/>
    <property type="project" value="TreeGrafter"/>
</dbReference>
<dbReference type="GO" id="GO:0020037">
    <property type="term" value="F:heme binding"/>
    <property type="evidence" value="ECO:0007669"/>
    <property type="project" value="InterPro"/>
</dbReference>
<evidence type="ECO:0008006" key="7">
    <source>
        <dbReference type="Google" id="ProtNLM"/>
    </source>
</evidence>
<comment type="similarity">
    <text evidence="1">Belongs to the cytochrome P450 family.</text>
</comment>
<dbReference type="SUPFAM" id="SSF48264">
    <property type="entry name" value="Cytochrome P450"/>
    <property type="match status" value="1"/>
</dbReference>
<evidence type="ECO:0000256" key="2">
    <source>
        <dbReference type="ARBA" id="ARBA00022723"/>
    </source>
</evidence>
<evidence type="ECO:0000313" key="5">
    <source>
        <dbReference type="EMBL" id="KAG8228704.1"/>
    </source>
</evidence>
<dbReference type="Proteomes" id="UP000792457">
    <property type="component" value="Unassembled WGS sequence"/>
</dbReference>
<keyword evidence="4" id="KW-0503">Monooxygenase</keyword>
<dbReference type="GO" id="GO:0008395">
    <property type="term" value="F:steroid hydroxylase activity"/>
    <property type="evidence" value="ECO:0007669"/>
    <property type="project" value="TreeGrafter"/>
</dbReference>
<evidence type="ECO:0000256" key="1">
    <source>
        <dbReference type="ARBA" id="ARBA00010617"/>
    </source>
</evidence>
<protein>
    <recommendedName>
        <fullName evidence="7">Cytochrome P450</fullName>
    </recommendedName>
</protein>
<keyword evidence="4" id="KW-0560">Oxidoreductase</keyword>
<dbReference type="PANTHER" id="PTHR24300:SF403">
    <property type="entry name" value="CYTOCHROME P450 306A1"/>
    <property type="match status" value="1"/>
</dbReference>
<keyword evidence="2" id="KW-0479">Metal-binding</keyword>
<comment type="caution">
    <text evidence="5">The sequence shown here is derived from an EMBL/GenBank/DDBJ whole genome shotgun (WGS) entry which is preliminary data.</text>
</comment>
<dbReference type="GO" id="GO:0006805">
    <property type="term" value="P:xenobiotic metabolic process"/>
    <property type="evidence" value="ECO:0007669"/>
    <property type="project" value="TreeGrafter"/>
</dbReference>
<reference evidence="5" key="1">
    <citation type="submission" date="2013-04" db="EMBL/GenBank/DDBJ databases">
        <authorList>
            <person name="Qu J."/>
            <person name="Murali S.C."/>
            <person name="Bandaranaike D."/>
            <person name="Bellair M."/>
            <person name="Blankenburg K."/>
            <person name="Chao H."/>
            <person name="Dinh H."/>
            <person name="Doddapaneni H."/>
            <person name="Downs B."/>
            <person name="Dugan-Rocha S."/>
            <person name="Elkadiri S."/>
            <person name="Gnanaolivu R.D."/>
            <person name="Hernandez B."/>
            <person name="Javaid M."/>
            <person name="Jayaseelan J.C."/>
            <person name="Lee S."/>
            <person name="Li M."/>
            <person name="Ming W."/>
            <person name="Munidasa M."/>
            <person name="Muniz J."/>
            <person name="Nguyen L."/>
            <person name="Ongeri F."/>
            <person name="Osuji N."/>
            <person name="Pu L.-L."/>
            <person name="Puazo M."/>
            <person name="Qu C."/>
            <person name="Quiroz J."/>
            <person name="Raj R."/>
            <person name="Weissenberger G."/>
            <person name="Xin Y."/>
            <person name="Zou X."/>
            <person name="Han Y."/>
            <person name="Richards S."/>
            <person name="Worley K."/>
            <person name="Muzny D."/>
            <person name="Gibbs R."/>
        </authorList>
    </citation>
    <scope>NUCLEOTIDE SEQUENCE</scope>
    <source>
        <strain evidence="5">Sampled in the wild</strain>
    </source>
</reference>
<dbReference type="AlphaFoldDB" id="A0A8K0K711"/>
<evidence type="ECO:0000256" key="3">
    <source>
        <dbReference type="ARBA" id="ARBA00023004"/>
    </source>
</evidence>
<dbReference type="GO" id="GO:0016712">
    <property type="term" value="F:oxidoreductase activity, acting on paired donors, with incorporation or reduction of molecular oxygen, reduced flavin or flavoprotein as one donor, and incorporation of one atom of oxygen"/>
    <property type="evidence" value="ECO:0007669"/>
    <property type="project" value="TreeGrafter"/>
</dbReference>
<dbReference type="GO" id="GO:0005737">
    <property type="term" value="C:cytoplasm"/>
    <property type="evidence" value="ECO:0007669"/>
    <property type="project" value="TreeGrafter"/>
</dbReference>
<dbReference type="EMBL" id="KZ308381">
    <property type="protein sequence ID" value="KAG8228704.1"/>
    <property type="molecule type" value="Genomic_DNA"/>
</dbReference>
<proteinExistence type="inferred from homology"/>
<keyword evidence="3" id="KW-0408">Iron</keyword>
<dbReference type="Gene3D" id="1.10.630.10">
    <property type="entry name" value="Cytochrome P450"/>
    <property type="match status" value="1"/>
</dbReference>
<accession>A0A8K0K711</accession>
<dbReference type="OrthoDB" id="1844152at2759"/>
<dbReference type="GO" id="GO:0005506">
    <property type="term" value="F:iron ion binding"/>
    <property type="evidence" value="ECO:0007669"/>
    <property type="project" value="InterPro"/>
</dbReference>
<dbReference type="InterPro" id="IPR036396">
    <property type="entry name" value="Cyt_P450_sf"/>
</dbReference>
<dbReference type="PANTHER" id="PTHR24300">
    <property type="entry name" value="CYTOCHROME P450 508A4-RELATED"/>
    <property type="match status" value="1"/>
</dbReference>
<evidence type="ECO:0000313" key="6">
    <source>
        <dbReference type="Proteomes" id="UP000792457"/>
    </source>
</evidence>
<organism evidence="5 6">
    <name type="scientific">Ladona fulva</name>
    <name type="common">Scarce chaser dragonfly</name>
    <name type="synonym">Libellula fulva</name>
    <dbReference type="NCBI Taxonomy" id="123851"/>
    <lineage>
        <taxon>Eukaryota</taxon>
        <taxon>Metazoa</taxon>
        <taxon>Ecdysozoa</taxon>
        <taxon>Arthropoda</taxon>
        <taxon>Hexapoda</taxon>
        <taxon>Insecta</taxon>
        <taxon>Pterygota</taxon>
        <taxon>Palaeoptera</taxon>
        <taxon>Odonata</taxon>
        <taxon>Epiprocta</taxon>
        <taxon>Anisoptera</taxon>
        <taxon>Libelluloidea</taxon>
        <taxon>Libellulidae</taxon>
        <taxon>Ladona</taxon>
    </lineage>
</organism>
<gene>
    <name evidence="5" type="ORF">J437_LFUL008693</name>
</gene>
<reference evidence="5" key="2">
    <citation type="submission" date="2017-10" db="EMBL/GenBank/DDBJ databases">
        <title>Ladona fulva Genome sequencing and assembly.</title>
        <authorList>
            <person name="Murali S."/>
            <person name="Richards S."/>
            <person name="Bandaranaike D."/>
            <person name="Bellair M."/>
            <person name="Blankenburg K."/>
            <person name="Chao H."/>
            <person name="Dinh H."/>
            <person name="Doddapaneni H."/>
            <person name="Dugan-Rocha S."/>
            <person name="Elkadiri S."/>
            <person name="Gnanaolivu R."/>
            <person name="Hernandez B."/>
            <person name="Skinner E."/>
            <person name="Javaid M."/>
            <person name="Lee S."/>
            <person name="Li M."/>
            <person name="Ming W."/>
            <person name="Munidasa M."/>
            <person name="Muniz J."/>
            <person name="Nguyen L."/>
            <person name="Hughes D."/>
            <person name="Osuji N."/>
            <person name="Pu L.-L."/>
            <person name="Puazo M."/>
            <person name="Qu C."/>
            <person name="Quiroz J."/>
            <person name="Raj R."/>
            <person name="Weissenberger G."/>
            <person name="Xin Y."/>
            <person name="Zou X."/>
            <person name="Han Y."/>
            <person name="Worley K."/>
            <person name="Muzny D."/>
            <person name="Gibbs R."/>
        </authorList>
    </citation>
    <scope>NUCLEOTIDE SEQUENCE</scope>
    <source>
        <strain evidence="5">Sampled in the wild</strain>
    </source>
</reference>